<evidence type="ECO:0000313" key="4">
    <source>
        <dbReference type="Proteomes" id="UP000030661"/>
    </source>
</evidence>
<proteinExistence type="inferred from homology"/>
<keyword evidence="4" id="KW-1185">Reference proteome</keyword>
<reference evidence="3" key="1">
    <citation type="journal article" date="2015" name="PeerJ">
        <title>First genomic representation of candidate bacterial phylum KSB3 points to enhanced environmental sensing as a trigger of wastewater bulking.</title>
        <authorList>
            <person name="Sekiguchi Y."/>
            <person name="Ohashi A."/>
            <person name="Parks D.H."/>
            <person name="Yamauchi T."/>
            <person name="Tyson G.W."/>
            <person name="Hugenholtz P."/>
        </authorList>
    </citation>
    <scope>NUCLEOTIDE SEQUENCE [LARGE SCALE GENOMIC DNA]</scope>
</reference>
<dbReference type="GO" id="GO:0006401">
    <property type="term" value="P:RNA catabolic process"/>
    <property type="evidence" value="ECO:0007669"/>
    <property type="project" value="InterPro"/>
</dbReference>
<comment type="similarity">
    <text evidence="1 2">Belongs to the phD/YefM antitoxin family.</text>
</comment>
<evidence type="ECO:0000256" key="2">
    <source>
        <dbReference type="RuleBase" id="RU362080"/>
    </source>
</evidence>
<dbReference type="EMBL" id="DF820465">
    <property type="protein sequence ID" value="GAK57079.1"/>
    <property type="molecule type" value="Genomic_DNA"/>
</dbReference>
<dbReference type="SUPFAM" id="SSF143011">
    <property type="entry name" value="RelE-like"/>
    <property type="match status" value="1"/>
</dbReference>
<comment type="function">
    <text evidence="2">Antitoxin component of a type II toxin-antitoxin (TA) system.</text>
</comment>
<dbReference type="NCBIfam" id="TIGR02116">
    <property type="entry name" value="toxin_Txe_YoeB"/>
    <property type="match status" value="1"/>
</dbReference>
<dbReference type="Proteomes" id="UP000030661">
    <property type="component" value="Unassembled WGS sequence"/>
</dbReference>
<dbReference type="InterPro" id="IPR036165">
    <property type="entry name" value="YefM-like_sf"/>
</dbReference>
<dbReference type="SUPFAM" id="SSF143120">
    <property type="entry name" value="YefM-like"/>
    <property type="match status" value="1"/>
</dbReference>
<dbReference type="Gene3D" id="3.40.1620.10">
    <property type="entry name" value="YefM-like domain"/>
    <property type="match status" value="1"/>
</dbReference>
<protein>
    <recommendedName>
        <fullName evidence="2">Antitoxin</fullName>
    </recommendedName>
</protein>
<dbReference type="eggNOG" id="COG4115">
    <property type="taxonomic scope" value="Bacteria"/>
</dbReference>
<dbReference type="eggNOG" id="COG2161">
    <property type="taxonomic scope" value="Bacteria"/>
</dbReference>
<dbReference type="InterPro" id="IPR009614">
    <property type="entry name" value="YoeB_toxin"/>
</dbReference>
<evidence type="ECO:0000256" key="1">
    <source>
        <dbReference type="ARBA" id="ARBA00009981"/>
    </source>
</evidence>
<dbReference type="Gene3D" id="3.30.2310.20">
    <property type="entry name" value="RelE-like"/>
    <property type="match status" value="1"/>
</dbReference>
<dbReference type="InterPro" id="IPR006442">
    <property type="entry name" value="Antitoxin_Phd/YefM"/>
</dbReference>
<dbReference type="STRING" id="1499967.U27_04043"/>
<dbReference type="InterPro" id="IPR035093">
    <property type="entry name" value="RelE/ParE_toxin_dom_sf"/>
</dbReference>
<dbReference type="AlphaFoldDB" id="A0A081BXM4"/>
<dbReference type="GO" id="GO:0004519">
    <property type="term" value="F:endonuclease activity"/>
    <property type="evidence" value="ECO:0007669"/>
    <property type="project" value="InterPro"/>
</dbReference>
<dbReference type="HOGENOM" id="CLU_1575416_0_0_0"/>
<name>A0A081BXM4_VECG1</name>
<gene>
    <name evidence="3" type="ORF">U27_04043</name>
</gene>
<sequence>MAIMTATEARKNLYRLIDEVNESHEPLHISGKRCAAVLVSEKDWYCTQEALYILSNVHVRESIFAGLNTPLNQCVQDEQEGAVTVFYTQTAQQDTEALKTAGFEAEIEQMLHILCNDPYQTPPQLGKLVGDLRNVYCRRISMQHRILYEVLQDQRTVKVLRMCSLYDES</sequence>
<evidence type="ECO:0000313" key="3">
    <source>
        <dbReference type="EMBL" id="GAK57079.1"/>
    </source>
</evidence>
<dbReference type="Pfam" id="PF02604">
    <property type="entry name" value="PhdYeFM_antitox"/>
    <property type="match status" value="1"/>
</dbReference>
<accession>A0A081BXM4</accession>
<organism evidence="3">
    <name type="scientific">Vecturithrix granuli</name>
    <dbReference type="NCBI Taxonomy" id="1499967"/>
    <lineage>
        <taxon>Bacteria</taxon>
        <taxon>Candidatus Moduliflexota</taxon>
        <taxon>Candidatus Vecturitrichia</taxon>
        <taxon>Candidatus Vecturitrichales</taxon>
        <taxon>Candidatus Vecturitrichaceae</taxon>
        <taxon>Candidatus Vecturithrix</taxon>
    </lineage>
</organism>